<evidence type="ECO:0000313" key="3">
    <source>
        <dbReference type="Proteomes" id="UP000611945"/>
    </source>
</evidence>
<keyword evidence="3" id="KW-1185">Reference proteome</keyword>
<keyword evidence="1" id="KW-1133">Transmembrane helix</keyword>
<dbReference type="PANTHER" id="PTHR30354">
    <property type="entry name" value="GNT FAMILY GLUCONATE TRANSPORTER"/>
    <property type="match status" value="1"/>
</dbReference>
<evidence type="ECO:0000313" key="2">
    <source>
        <dbReference type="EMBL" id="MBD7977274.1"/>
    </source>
</evidence>
<sequence length="463" mass="48616">MSVIVALAALILLMVAAYRGYSVILFAPIAAMGAVLLTDPSAVAPAFTGLFMDKMVGFVKLYFPVFLLGAVFGKLIELSGFSRSIVAAAIRLLGTQQAMLVIVLVCALLTYGGVSLFVVVFAVYPFAAEMFRQSNIPKRLIPATIALGAFTFTMTALPGTPQIQNIIPTAFFSTNAWAAPWLGVAGTLFMFFVGMLYLRRQLNKAQRAGEGYGTDLRNEPDTPDDIKLPNPWLALSPLLVVGVSNLVYTNLIPQLYGQSHILQLPGMSAPIQTEVAKITGIWAVEAALLTGIVLVLVCSFRTVKDKLAEGTKTAVGGSLLAAMNTASEYGFGAVIAALPGFMLVANALESIPNPLINEAITVNLLAGITGSASGGMSIALAAMSESFVSAANAAAIPLEVLHRVASMASGGMDTLPHNGAVITLLAVTGLTHREAYKDIFGITLISTVAVFFVIGVYYATGIV</sequence>
<evidence type="ECO:0000256" key="1">
    <source>
        <dbReference type="SAM" id="Phobius"/>
    </source>
</evidence>
<feature type="transmembrane region" description="Helical" evidence="1">
    <location>
        <begin position="177"/>
        <end position="198"/>
    </location>
</feature>
<organism evidence="2 3">
    <name type="scientific">Serpens gallinarum</name>
    <dbReference type="NCBI Taxonomy" id="2763075"/>
    <lineage>
        <taxon>Bacteria</taxon>
        <taxon>Pseudomonadati</taxon>
        <taxon>Pseudomonadota</taxon>
        <taxon>Gammaproteobacteria</taxon>
        <taxon>Pseudomonadales</taxon>
        <taxon>Pseudomonadaceae</taxon>
        <taxon>Pseudomonas</taxon>
    </lineage>
</organism>
<dbReference type="InterPro" id="IPR003474">
    <property type="entry name" value="Glcn_transporter"/>
</dbReference>
<feature type="transmembrane region" description="Helical" evidence="1">
    <location>
        <begin position="139"/>
        <end position="157"/>
    </location>
</feature>
<keyword evidence="1" id="KW-0472">Membrane</keyword>
<protein>
    <submittedName>
        <fullName evidence="2">GntP family permease</fullName>
    </submittedName>
</protein>
<feature type="transmembrane region" description="Helical" evidence="1">
    <location>
        <begin position="276"/>
        <end position="297"/>
    </location>
</feature>
<feature type="transmembrane region" description="Helical" evidence="1">
    <location>
        <begin position="59"/>
        <end position="78"/>
    </location>
</feature>
<feature type="transmembrane region" description="Helical" evidence="1">
    <location>
        <begin position="98"/>
        <end position="127"/>
    </location>
</feature>
<dbReference type="RefSeq" id="WP_251836042.1">
    <property type="nucleotide sequence ID" value="NZ_JACSQG010000003.1"/>
</dbReference>
<feature type="transmembrane region" description="Helical" evidence="1">
    <location>
        <begin position="27"/>
        <end position="47"/>
    </location>
</feature>
<proteinExistence type="predicted"/>
<dbReference type="Proteomes" id="UP000611945">
    <property type="component" value="Unassembled WGS sequence"/>
</dbReference>
<feature type="transmembrane region" description="Helical" evidence="1">
    <location>
        <begin position="360"/>
        <end position="382"/>
    </location>
</feature>
<name>A0ABR8TNC9_9PSED</name>
<dbReference type="PANTHER" id="PTHR30354:SF7">
    <property type="entry name" value="BLL7963 PROTEIN"/>
    <property type="match status" value="1"/>
</dbReference>
<reference evidence="2 3" key="1">
    <citation type="submission" date="2020-08" db="EMBL/GenBank/DDBJ databases">
        <title>A Genomic Blueprint of the Chicken Gut Microbiome.</title>
        <authorList>
            <person name="Gilroy R."/>
            <person name="Ravi A."/>
            <person name="Getino M."/>
            <person name="Pursley I."/>
            <person name="Horton D.L."/>
            <person name="Alikhan N.-F."/>
            <person name="Baker D."/>
            <person name="Gharbi K."/>
            <person name="Hall N."/>
            <person name="Watson M."/>
            <person name="Adriaenssens E.M."/>
            <person name="Foster-Nyarko E."/>
            <person name="Jarju S."/>
            <person name="Secka A."/>
            <person name="Antonio M."/>
            <person name="Oren A."/>
            <person name="Chaudhuri R."/>
            <person name="La Ragione R.M."/>
            <person name="Hildebrand F."/>
            <person name="Pallen M.J."/>
        </authorList>
    </citation>
    <scope>NUCLEOTIDE SEQUENCE [LARGE SCALE GENOMIC DNA]</scope>
    <source>
        <strain evidence="2 3">Sa2CUA2</strain>
    </source>
</reference>
<accession>A0ABR8TNC9</accession>
<comment type="caution">
    <text evidence="2">The sequence shown here is derived from an EMBL/GenBank/DDBJ whole genome shotgun (WGS) entry which is preliminary data.</text>
</comment>
<dbReference type="EMBL" id="JACSQG010000003">
    <property type="protein sequence ID" value="MBD7977274.1"/>
    <property type="molecule type" value="Genomic_DNA"/>
</dbReference>
<feature type="transmembrane region" description="Helical" evidence="1">
    <location>
        <begin position="329"/>
        <end position="348"/>
    </location>
</feature>
<feature type="transmembrane region" description="Helical" evidence="1">
    <location>
        <begin position="439"/>
        <end position="460"/>
    </location>
</feature>
<keyword evidence="1" id="KW-0812">Transmembrane</keyword>
<gene>
    <name evidence="2" type="ORF">H9642_08720</name>
</gene>